<dbReference type="EMBL" id="LQYS01000137">
    <property type="protein sequence ID" value="KYD04274.1"/>
    <property type="molecule type" value="Genomic_DNA"/>
</dbReference>
<dbReference type="Proteomes" id="UP000075455">
    <property type="component" value="Unassembled WGS sequence"/>
</dbReference>
<feature type="transmembrane region" description="Helical" evidence="6">
    <location>
        <begin position="6"/>
        <end position="24"/>
    </location>
</feature>
<dbReference type="PATRIC" id="fig|81408.3.peg.2342"/>
<comment type="similarity">
    <text evidence="5">Belongs to the bacteriophage holin family. Cp-1 holin subfamily.</text>
</comment>
<evidence type="ECO:0000313" key="8">
    <source>
        <dbReference type="Proteomes" id="UP000075455"/>
    </source>
</evidence>
<comment type="subcellular location">
    <subcellularLocation>
        <location evidence="1">Membrane</location>
        <topology evidence="1">Multi-pass membrane protein</topology>
    </subcellularLocation>
</comment>
<dbReference type="STRING" id="81408.B4119_3346"/>
<evidence type="ECO:0000313" key="7">
    <source>
        <dbReference type="EMBL" id="KYD04274.1"/>
    </source>
</evidence>
<dbReference type="Pfam" id="PF05105">
    <property type="entry name" value="Phage_holin_4_1"/>
    <property type="match status" value="1"/>
</dbReference>
<evidence type="ECO:0008006" key="9">
    <source>
        <dbReference type="Google" id="ProtNLM"/>
    </source>
</evidence>
<keyword evidence="4 6" id="KW-0472">Membrane</keyword>
<evidence type="ECO:0000256" key="1">
    <source>
        <dbReference type="ARBA" id="ARBA00004141"/>
    </source>
</evidence>
<evidence type="ECO:0000256" key="6">
    <source>
        <dbReference type="SAM" id="Phobius"/>
    </source>
</evidence>
<comment type="caution">
    <text evidence="7">The sequence shown here is derived from an EMBL/GenBank/DDBJ whole genome shotgun (WGS) entry which is preliminary data.</text>
</comment>
<accession>A0A150KWH7</accession>
<organism evidence="7 8">
    <name type="scientific">Saccharococcus caldoxylosilyticus</name>
    <dbReference type="NCBI Taxonomy" id="81408"/>
    <lineage>
        <taxon>Bacteria</taxon>
        <taxon>Bacillati</taxon>
        <taxon>Bacillota</taxon>
        <taxon>Bacilli</taxon>
        <taxon>Bacillales</taxon>
        <taxon>Anoxybacillaceae</taxon>
        <taxon>Saccharococcus</taxon>
    </lineage>
</organism>
<name>A0A150KWH7_9BACL</name>
<dbReference type="RefSeq" id="WP_061580384.1">
    <property type="nucleotide sequence ID" value="NZ_LQYS01000137.1"/>
</dbReference>
<proteinExistence type="inferred from homology"/>
<gene>
    <name evidence="7" type="ORF">B4119_3346</name>
</gene>
<dbReference type="InterPro" id="IPR006480">
    <property type="entry name" value="Phage_holin_4_1"/>
</dbReference>
<evidence type="ECO:0000256" key="4">
    <source>
        <dbReference type="ARBA" id="ARBA00023136"/>
    </source>
</evidence>
<dbReference type="GO" id="GO:0016020">
    <property type="term" value="C:membrane"/>
    <property type="evidence" value="ECO:0007669"/>
    <property type="project" value="UniProtKB-SubCell"/>
</dbReference>
<dbReference type="NCBIfam" id="TIGR01593">
    <property type="entry name" value="holin_tox_secr"/>
    <property type="match status" value="1"/>
</dbReference>
<evidence type="ECO:0000256" key="5">
    <source>
        <dbReference type="ARBA" id="ARBA00023600"/>
    </source>
</evidence>
<keyword evidence="3 6" id="KW-1133">Transmembrane helix</keyword>
<reference evidence="7 8" key="1">
    <citation type="submission" date="2016-01" db="EMBL/GenBank/DDBJ databases">
        <title>Draft Genome Sequences of Seven Thermophilic Sporeformers Isolated from Foods.</title>
        <authorList>
            <person name="Berendsen E.M."/>
            <person name="Wells-Bennik M.H."/>
            <person name="Krawcyk A.O."/>
            <person name="De Jong A."/>
            <person name="Holsappel S."/>
            <person name="Eijlander R.T."/>
            <person name="Kuipers O.P."/>
        </authorList>
    </citation>
    <scope>NUCLEOTIDE SEQUENCE [LARGE SCALE GENOMIC DNA]</scope>
    <source>
        <strain evidence="7 8">B4119</strain>
    </source>
</reference>
<evidence type="ECO:0000256" key="3">
    <source>
        <dbReference type="ARBA" id="ARBA00022989"/>
    </source>
</evidence>
<keyword evidence="2 6" id="KW-0812">Transmembrane</keyword>
<protein>
    <recommendedName>
        <fullName evidence="9">Holin</fullName>
    </recommendedName>
</protein>
<sequence length="138" mass="14931">MERLEVAFKTSAAILGGFAGLIFGESTGLLRSLLWMMAIDYGTGTAAGYKEKTLSSKVGFKGIARKVVILAIVALAHQVDITLGTKNMFRDATIVFYMANELLSIFENAGRMGVPVPERLMQAVEVLKGKSNKEGDKK</sequence>
<dbReference type="AlphaFoldDB" id="A0A150KWH7"/>
<evidence type="ECO:0000256" key="2">
    <source>
        <dbReference type="ARBA" id="ARBA00022692"/>
    </source>
</evidence>